<reference evidence="1 2" key="1">
    <citation type="submission" date="2017-06" db="EMBL/GenBank/DDBJ databases">
        <title>Comparative genomic analysis of Ambrosia Fusariam Clade fungi.</title>
        <authorList>
            <person name="Stajich J.E."/>
            <person name="Carrillo J."/>
            <person name="Kijimoto T."/>
            <person name="Eskalen A."/>
            <person name="O'Donnell K."/>
            <person name="Kasson M."/>
        </authorList>
    </citation>
    <scope>NUCLEOTIDE SEQUENCE [LARGE SCALE GENOMIC DNA]</scope>
    <source>
        <strain evidence="1">UCR3666</strain>
    </source>
</reference>
<dbReference type="AlphaFoldDB" id="A0A3M2RR88"/>
<comment type="caution">
    <text evidence="1">The sequence shown here is derived from an EMBL/GenBank/DDBJ whole genome shotgun (WGS) entry which is preliminary data.</text>
</comment>
<dbReference type="EMBL" id="NKUJ01000318">
    <property type="protein sequence ID" value="RMJ07851.1"/>
    <property type="molecule type" value="Genomic_DNA"/>
</dbReference>
<sequence length="573" mass="64938">MPGSLQSPSRLGLQLQDYDQVIALSQGNINETLEVHFMRNEKLQDFKALFPTYGLKGKLTSPTVHLIDKENSDQAIFYLNFESGKYYYFDHPDDTPQFDEDGLPLPVGPPTRVIVDVEGWSLAFFVDFSFKRMGTIPDKIRNSIELPGSYSVNQLLIDFGTPHILNIAWDHCKTPGVPEGQNAKCRAEIRIFLSTHLESVLLKENDHNILGYAIKIDPPSDGKTKEQRLKEVSKDAPHFPPTSVRLQTINYRPDGVEVQVGSEKSDHNAFLFTEMTQFRKMPTEDLRWSGDWFYSGIGGTLAMSRGIFLDQYLARKLQPAVVGPWEMANHIGKTCSGFPERDDPDWALSKPQLTTVEMKSGTGLQMIYRDVDENYKRWTDDKYEYVASKHRRNEHYWYNKAELSCVIEPKVGEGKITISSELNTDTQRTVKSRVGSWDFQMVCKIKWSTTIDLRAVETGAKLLVGVESEDPVVDVKIVKDDAKVDGTGEAAEDWEREMKEAAEDRKASPLEERVRYHIEAFSLTSENLASSLERSLNSQGRFIFPGGGTFDMKDPIVSKEGHLLIGLTFREGE</sequence>
<dbReference type="Proteomes" id="UP000277212">
    <property type="component" value="Unassembled WGS sequence"/>
</dbReference>
<organism evidence="1 2">
    <name type="scientific">Fusarium kuroshium</name>
    <dbReference type="NCBI Taxonomy" id="2010991"/>
    <lineage>
        <taxon>Eukaryota</taxon>
        <taxon>Fungi</taxon>
        <taxon>Dikarya</taxon>
        <taxon>Ascomycota</taxon>
        <taxon>Pezizomycotina</taxon>
        <taxon>Sordariomycetes</taxon>
        <taxon>Hypocreomycetidae</taxon>
        <taxon>Hypocreales</taxon>
        <taxon>Nectriaceae</taxon>
        <taxon>Fusarium</taxon>
        <taxon>Fusarium solani species complex</taxon>
    </lineage>
</organism>
<evidence type="ECO:0000313" key="1">
    <source>
        <dbReference type="EMBL" id="RMJ07851.1"/>
    </source>
</evidence>
<protein>
    <submittedName>
        <fullName evidence="1">Uncharacterized protein</fullName>
    </submittedName>
</protein>
<keyword evidence="2" id="KW-1185">Reference proteome</keyword>
<dbReference type="OrthoDB" id="5429442at2759"/>
<dbReference type="STRING" id="2010991.A0A3M2RR88"/>
<proteinExistence type="predicted"/>
<evidence type="ECO:0000313" key="2">
    <source>
        <dbReference type="Proteomes" id="UP000277212"/>
    </source>
</evidence>
<accession>A0A3M2RR88</accession>
<gene>
    <name evidence="1" type="ORF">CDV36_012554</name>
</gene>
<name>A0A3M2RR88_9HYPO</name>